<feature type="transmembrane region" description="Helical" evidence="7">
    <location>
        <begin position="379"/>
        <end position="403"/>
    </location>
</feature>
<keyword evidence="5 7" id="KW-1133">Transmembrane helix</keyword>
<evidence type="ECO:0000256" key="6">
    <source>
        <dbReference type="ARBA" id="ARBA00023136"/>
    </source>
</evidence>
<dbReference type="PANTHER" id="PTHR10332:SF30">
    <property type="entry name" value="EQUILIBRATIVE NUCLEOTIDE TRANSPORTER 2"/>
    <property type="match status" value="1"/>
</dbReference>
<feature type="transmembrane region" description="Helical" evidence="7">
    <location>
        <begin position="12"/>
        <end position="33"/>
    </location>
</feature>
<evidence type="ECO:0000313" key="8">
    <source>
        <dbReference type="EMBL" id="KAG0575389.1"/>
    </source>
</evidence>
<dbReference type="Proteomes" id="UP000822688">
    <property type="component" value="Chromosome 5"/>
</dbReference>
<dbReference type="PANTHER" id="PTHR10332">
    <property type="entry name" value="EQUILIBRATIVE NUCLEOSIDE TRANSPORTER"/>
    <property type="match status" value="1"/>
</dbReference>
<feature type="transmembrane region" description="Helical" evidence="7">
    <location>
        <begin position="319"/>
        <end position="338"/>
    </location>
</feature>
<dbReference type="Pfam" id="PF01733">
    <property type="entry name" value="Nucleoside_tran"/>
    <property type="match status" value="1"/>
</dbReference>
<proteinExistence type="inferred from homology"/>
<dbReference type="PRINTS" id="PR01130">
    <property type="entry name" value="DERENTRNSPRT"/>
</dbReference>
<evidence type="ECO:0000256" key="1">
    <source>
        <dbReference type="ARBA" id="ARBA00004141"/>
    </source>
</evidence>
<feature type="transmembrane region" description="Helical" evidence="7">
    <location>
        <begin position="107"/>
        <end position="129"/>
    </location>
</feature>
<feature type="transmembrane region" description="Helical" evidence="7">
    <location>
        <begin position="53"/>
        <end position="71"/>
    </location>
</feature>
<evidence type="ECO:0000256" key="5">
    <source>
        <dbReference type="ARBA" id="ARBA00022989"/>
    </source>
</evidence>
<evidence type="ECO:0000256" key="7">
    <source>
        <dbReference type="SAM" id="Phobius"/>
    </source>
</evidence>
<dbReference type="GO" id="GO:0005886">
    <property type="term" value="C:plasma membrane"/>
    <property type="evidence" value="ECO:0007669"/>
    <property type="project" value="TreeGrafter"/>
</dbReference>
<keyword evidence="4 7" id="KW-0812">Transmembrane</keyword>
<feature type="transmembrane region" description="Helical" evidence="7">
    <location>
        <begin position="178"/>
        <end position="199"/>
    </location>
</feature>
<evidence type="ECO:0000256" key="2">
    <source>
        <dbReference type="ARBA" id="ARBA00007965"/>
    </source>
</evidence>
<protein>
    <submittedName>
        <fullName evidence="8">Uncharacterized protein</fullName>
    </submittedName>
</protein>
<comment type="subcellular location">
    <subcellularLocation>
        <location evidence="1">Membrane</location>
        <topology evidence="1">Multi-pass membrane protein</topology>
    </subcellularLocation>
</comment>
<dbReference type="AlphaFoldDB" id="A0A8T0HXD7"/>
<dbReference type="EMBL" id="CM026425">
    <property type="protein sequence ID" value="KAG0575389.1"/>
    <property type="molecule type" value="Genomic_DNA"/>
</dbReference>
<reference evidence="8" key="1">
    <citation type="submission" date="2020-06" db="EMBL/GenBank/DDBJ databases">
        <title>WGS assembly of Ceratodon purpureus strain R40.</title>
        <authorList>
            <person name="Carey S.B."/>
            <person name="Jenkins J."/>
            <person name="Shu S."/>
            <person name="Lovell J.T."/>
            <person name="Sreedasyam A."/>
            <person name="Maumus F."/>
            <person name="Tiley G.P."/>
            <person name="Fernandez-Pozo N."/>
            <person name="Barry K."/>
            <person name="Chen C."/>
            <person name="Wang M."/>
            <person name="Lipzen A."/>
            <person name="Daum C."/>
            <person name="Saski C.A."/>
            <person name="Payton A.C."/>
            <person name="Mcbreen J.C."/>
            <person name="Conrad R.E."/>
            <person name="Kollar L.M."/>
            <person name="Olsson S."/>
            <person name="Huttunen S."/>
            <person name="Landis J.B."/>
            <person name="Wickett N.J."/>
            <person name="Johnson M.G."/>
            <person name="Rensing S.A."/>
            <person name="Grimwood J."/>
            <person name="Schmutz J."/>
            <person name="Mcdaniel S.F."/>
        </authorList>
    </citation>
    <scope>NUCLEOTIDE SEQUENCE</scope>
    <source>
        <strain evidence="8">R40</strain>
    </source>
</reference>
<keyword evidence="6 7" id="KW-0472">Membrane</keyword>
<comment type="similarity">
    <text evidence="2">Belongs to the SLC29A/ENT transporter (TC 2.A.57) family.</text>
</comment>
<keyword evidence="3" id="KW-0813">Transport</keyword>
<dbReference type="GO" id="GO:0005337">
    <property type="term" value="F:nucleoside transmembrane transporter activity"/>
    <property type="evidence" value="ECO:0007669"/>
    <property type="project" value="InterPro"/>
</dbReference>
<feature type="transmembrane region" description="Helical" evidence="7">
    <location>
        <begin position="78"/>
        <end position="95"/>
    </location>
</feature>
<gene>
    <name evidence="8" type="ORF">KC19_5G000700</name>
</gene>
<sequence length="408" mass="44905">MTPPGKSEHFRGLVVSWMLGLSFLFPWNAILTIGDYYYEKFPDYHPSRVFTLIYQPLALTTTLIFTIYEARVSTRLRVLLGFGGYIVLLLLFIFVDVATSGRGGVGPYVGVCVLVAGVGIADGTAQGALVGDLSFMEPTYIQAYSAGLAMSGVITSLLRFMTKAAFGDSRSGIRKGALTFFAISVLTELLGFVLYAFVFPKVQAVKGFRIAAHQQGALTVKDDLAAAGLQTEHDDEIGKPPTRLTVWQLALRNWDYLVDQIVIYTVSLSIFPGFLYEDTGNHELGSWYALLLVALFNAGDFVGRYMPLWKPFFLESRKGLFVFCLARGLFIPCFYFAAKYADAGWMIFLCLMLGLTNGWLSVLGFMLPPRGYSGPEQNAIGNLLVLALILGLSLGVLSGWLWLIGKGW</sequence>
<comment type="caution">
    <text evidence="8">The sequence shown here is derived from an EMBL/GenBank/DDBJ whole genome shotgun (WGS) entry which is preliminary data.</text>
</comment>
<name>A0A8T0HXD7_CERPU</name>
<dbReference type="PIRSF" id="PIRSF016379">
    <property type="entry name" value="ENT"/>
    <property type="match status" value="1"/>
</dbReference>
<keyword evidence="9" id="KW-1185">Reference proteome</keyword>
<feature type="transmembrane region" description="Helical" evidence="7">
    <location>
        <begin position="344"/>
        <end position="367"/>
    </location>
</feature>
<evidence type="ECO:0000256" key="3">
    <source>
        <dbReference type="ARBA" id="ARBA00022448"/>
    </source>
</evidence>
<feature type="transmembrane region" description="Helical" evidence="7">
    <location>
        <begin position="141"/>
        <end position="158"/>
    </location>
</feature>
<organism evidence="8 9">
    <name type="scientific">Ceratodon purpureus</name>
    <name type="common">Fire moss</name>
    <name type="synonym">Dicranum purpureum</name>
    <dbReference type="NCBI Taxonomy" id="3225"/>
    <lineage>
        <taxon>Eukaryota</taxon>
        <taxon>Viridiplantae</taxon>
        <taxon>Streptophyta</taxon>
        <taxon>Embryophyta</taxon>
        <taxon>Bryophyta</taxon>
        <taxon>Bryophytina</taxon>
        <taxon>Bryopsida</taxon>
        <taxon>Dicranidae</taxon>
        <taxon>Pseudoditrichales</taxon>
        <taxon>Ditrichaceae</taxon>
        <taxon>Ceratodon</taxon>
    </lineage>
</organism>
<feature type="transmembrane region" description="Helical" evidence="7">
    <location>
        <begin position="287"/>
        <end position="307"/>
    </location>
</feature>
<evidence type="ECO:0000313" key="9">
    <source>
        <dbReference type="Proteomes" id="UP000822688"/>
    </source>
</evidence>
<evidence type="ECO:0000256" key="4">
    <source>
        <dbReference type="ARBA" id="ARBA00022692"/>
    </source>
</evidence>
<dbReference type="InterPro" id="IPR002259">
    <property type="entry name" value="Eqnu_transpt"/>
</dbReference>
<accession>A0A8T0HXD7</accession>